<feature type="domain" description="Protein kinase" evidence="6">
    <location>
        <begin position="1"/>
        <end position="131"/>
    </location>
</feature>
<evidence type="ECO:0000256" key="4">
    <source>
        <dbReference type="ARBA" id="ARBA00022777"/>
    </source>
</evidence>
<dbReference type="PROSITE" id="PS50011">
    <property type="entry name" value="PROTEIN_KINASE_DOM"/>
    <property type="match status" value="1"/>
</dbReference>
<dbReference type="GeneID" id="14910575"/>
<gene>
    <name evidence="7" type="ORF">IMG5_013720</name>
</gene>
<dbReference type="Gene3D" id="1.10.510.10">
    <property type="entry name" value="Transferase(Phosphotransferase) domain 1"/>
    <property type="match status" value="1"/>
</dbReference>
<dbReference type="InParanoid" id="G0QK72"/>
<evidence type="ECO:0000259" key="6">
    <source>
        <dbReference type="PROSITE" id="PS50011"/>
    </source>
</evidence>
<dbReference type="EMBL" id="GL983133">
    <property type="protein sequence ID" value="EGR34388.1"/>
    <property type="molecule type" value="Genomic_DNA"/>
</dbReference>
<dbReference type="OMA" id="LYYCHAN"/>
<dbReference type="InterPro" id="IPR008271">
    <property type="entry name" value="Ser/Thr_kinase_AS"/>
</dbReference>
<dbReference type="eggNOG" id="KOG0589">
    <property type="taxonomic scope" value="Eukaryota"/>
</dbReference>
<evidence type="ECO:0000256" key="1">
    <source>
        <dbReference type="ARBA" id="ARBA00022527"/>
    </source>
</evidence>
<keyword evidence="2 7" id="KW-0808">Transferase</keyword>
<dbReference type="RefSeq" id="XP_004039692.1">
    <property type="nucleotide sequence ID" value="XM_004039644.1"/>
</dbReference>
<evidence type="ECO:0000313" key="8">
    <source>
        <dbReference type="Proteomes" id="UP000008983"/>
    </source>
</evidence>
<dbReference type="GO" id="GO:0005524">
    <property type="term" value="F:ATP binding"/>
    <property type="evidence" value="ECO:0007669"/>
    <property type="project" value="UniProtKB-KW"/>
</dbReference>
<keyword evidence="5" id="KW-0067">ATP-binding</keyword>
<dbReference type="EC" id="2.7.11.1" evidence="7"/>
<dbReference type="Pfam" id="PF00069">
    <property type="entry name" value="Pkinase"/>
    <property type="match status" value="1"/>
</dbReference>
<accession>G0QK72</accession>
<name>G0QK72_ICHMU</name>
<dbReference type="PROSITE" id="PS00108">
    <property type="entry name" value="PROTEIN_KINASE_ST"/>
    <property type="match status" value="1"/>
</dbReference>
<dbReference type="GO" id="GO:0005634">
    <property type="term" value="C:nucleus"/>
    <property type="evidence" value="ECO:0007669"/>
    <property type="project" value="TreeGrafter"/>
</dbReference>
<protein>
    <submittedName>
        <fullName evidence="7">Protein kinase domain protein</fullName>
        <ecNumber evidence="7">2.7.11.1</ecNumber>
    </submittedName>
</protein>
<reference evidence="7 8" key="1">
    <citation type="submission" date="2011-07" db="EMBL/GenBank/DDBJ databases">
        <authorList>
            <person name="Coyne R."/>
            <person name="Brami D."/>
            <person name="Johnson J."/>
            <person name="Hostetler J."/>
            <person name="Hannick L."/>
            <person name="Clark T."/>
            <person name="Cassidy-Hanley D."/>
            <person name="Inman J."/>
        </authorList>
    </citation>
    <scope>NUCLEOTIDE SEQUENCE [LARGE SCALE GENOMIC DNA]</scope>
    <source>
        <strain evidence="7 8">G5</strain>
    </source>
</reference>
<evidence type="ECO:0000256" key="3">
    <source>
        <dbReference type="ARBA" id="ARBA00022741"/>
    </source>
</evidence>
<evidence type="ECO:0000256" key="5">
    <source>
        <dbReference type="ARBA" id="ARBA00022840"/>
    </source>
</evidence>
<dbReference type="PANTHER" id="PTHR24345">
    <property type="entry name" value="SERINE/THREONINE-PROTEIN KINASE PLK"/>
    <property type="match status" value="1"/>
</dbReference>
<keyword evidence="3" id="KW-0547">Nucleotide-binding</keyword>
<evidence type="ECO:0000256" key="2">
    <source>
        <dbReference type="ARBA" id="ARBA00022679"/>
    </source>
</evidence>
<dbReference type="STRING" id="857967.G0QK72"/>
<keyword evidence="4 7" id="KW-0418">Kinase</keyword>
<dbReference type="InterPro" id="IPR011009">
    <property type="entry name" value="Kinase-like_dom_sf"/>
</dbReference>
<dbReference type="Proteomes" id="UP000008983">
    <property type="component" value="Unassembled WGS sequence"/>
</dbReference>
<dbReference type="InterPro" id="IPR000719">
    <property type="entry name" value="Prot_kinase_dom"/>
</dbReference>
<dbReference type="GO" id="GO:0004674">
    <property type="term" value="F:protein serine/threonine kinase activity"/>
    <property type="evidence" value="ECO:0007669"/>
    <property type="project" value="UniProtKB-KW"/>
</dbReference>
<dbReference type="AlphaFoldDB" id="G0QK72"/>
<keyword evidence="8" id="KW-1185">Reference proteome</keyword>
<dbReference type="OrthoDB" id="8693905at2759"/>
<evidence type="ECO:0000313" key="7">
    <source>
        <dbReference type="EMBL" id="EGR34388.1"/>
    </source>
</evidence>
<keyword evidence="1" id="KW-0723">Serine/threonine-protein kinase</keyword>
<feature type="non-terminal residue" evidence="7">
    <location>
        <position position="1"/>
    </location>
</feature>
<organism evidence="7 8">
    <name type="scientific">Ichthyophthirius multifiliis</name>
    <name type="common">White spot disease agent</name>
    <name type="synonym">Ich</name>
    <dbReference type="NCBI Taxonomy" id="5932"/>
    <lineage>
        <taxon>Eukaryota</taxon>
        <taxon>Sar</taxon>
        <taxon>Alveolata</taxon>
        <taxon>Ciliophora</taxon>
        <taxon>Intramacronucleata</taxon>
        <taxon>Oligohymenophorea</taxon>
        <taxon>Hymenostomatida</taxon>
        <taxon>Ophryoglenina</taxon>
        <taxon>Ichthyophthirius</taxon>
    </lineage>
</organism>
<proteinExistence type="predicted"/>
<dbReference type="SUPFAM" id="SSF56112">
    <property type="entry name" value="Protein kinase-like (PK-like)"/>
    <property type="match status" value="1"/>
</dbReference>
<dbReference type="PANTHER" id="PTHR24345:SF0">
    <property type="entry name" value="CELL CYCLE SERINE_THREONINE-PROTEIN KINASE CDC5_MSD2"/>
    <property type="match status" value="1"/>
</dbReference>
<dbReference type="SMART" id="SM00220">
    <property type="entry name" value="S_TKc"/>
    <property type="match status" value="1"/>
</dbReference>
<sequence length="131" mass="15322">AIEYTLQIAQGLKVLHKKGLSHRDIKLENVFLQKSNYGYNYIVKLGDFGLLKNSEDLQSKVGTIFYMAPEMLDLNKQEYNEKVDIWALGCALHEMLIGEKLFQGNDINQIRLFQQKTQHFVSNKLYRRLQK</sequence>